<accession>A0A0P0WYQ3</accession>
<name>A0A0P0WYQ3_ORYSJ</name>
<evidence type="ECO:0000256" key="1">
    <source>
        <dbReference type="SAM" id="MobiDB-lite"/>
    </source>
</evidence>
<proteinExistence type="predicted"/>
<evidence type="ECO:0000313" key="2">
    <source>
        <dbReference type="EMBL" id="BAS98466.1"/>
    </source>
</evidence>
<keyword evidence="3" id="KW-1185">Reference proteome</keyword>
<feature type="region of interest" description="Disordered" evidence="1">
    <location>
        <begin position="1"/>
        <end position="22"/>
    </location>
</feature>
<reference evidence="2 3" key="3">
    <citation type="journal article" date="2013" name="Rice">
        <title>Improvement of the Oryza sativa Nipponbare reference genome using next generation sequence and optical map data.</title>
        <authorList>
            <person name="Kawahara Y."/>
            <person name="de la Bastide M."/>
            <person name="Hamilton J.P."/>
            <person name="Kanamori H."/>
            <person name="McCombie W.R."/>
            <person name="Ouyang S."/>
            <person name="Schwartz D.C."/>
            <person name="Tanaka T."/>
            <person name="Wu J."/>
            <person name="Zhou S."/>
            <person name="Childs K.L."/>
            <person name="Davidson R.M."/>
            <person name="Lin H."/>
            <person name="Quesada-Ocampo L."/>
            <person name="Vaillancourt B."/>
            <person name="Sakai H."/>
            <person name="Lee S.S."/>
            <person name="Kim J."/>
            <person name="Numa H."/>
            <person name="Itoh T."/>
            <person name="Buell C.R."/>
            <person name="Matsumoto T."/>
        </authorList>
    </citation>
    <scope>NUCLEOTIDE SEQUENCE [LARGE SCALE GENOMIC DNA]</scope>
    <source>
        <strain evidence="3">cv. Nipponbare</strain>
    </source>
</reference>
<evidence type="ECO:0000313" key="3">
    <source>
        <dbReference type="Proteomes" id="UP000059680"/>
    </source>
</evidence>
<dbReference type="PaxDb" id="39947-A0A0P0WYQ3"/>
<dbReference type="EMBL" id="AP014962">
    <property type="protein sequence ID" value="BAS98466.1"/>
    <property type="molecule type" value="Genomic_DNA"/>
</dbReference>
<sequence length="121" mass="13029">MVRLKKREMPKKKSHDRRVASLPFTPGGWGCRSAATVVPRSAMAGRIWGSGSRRRGMKVAAVDDAMWEVAAGDAARRWRRPDPCGASRIWGSGSRRRGRKVAVVDDVAVPELAAAAGGDCS</sequence>
<protein>
    <submittedName>
        <fullName evidence="2">Os06g0596850 protein</fullName>
    </submittedName>
</protein>
<gene>
    <name evidence="2" type="ordered locus">Os06g0596850</name>
    <name evidence="2" type="ORF">OSNPB_060596850</name>
</gene>
<dbReference type="Proteomes" id="UP000059680">
    <property type="component" value="Chromosome 6"/>
</dbReference>
<dbReference type="AlphaFoldDB" id="A0A0P0WYQ3"/>
<organism evidence="2 3">
    <name type="scientific">Oryza sativa subsp. japonica</name>
    <name type="common">Rice</name>
    <dbReference type="NCBI Taxonomy" id="39947"/>
    <lineage>
        <taxon>Eukaryota</taxon>
        <taxon>Viridiplantae</taxon>
        <taxon>Streptophyta</taxon>
        <taxon>Embryophyta</taxon>
        <taxon>Tracheophyta</taxon>
        <taxon>Spermatophyta</taxon>
        <taxon>Magnoliopsida</taxon>
        <taxon>Liliopsida</taxon>
        <taxon>Poales</taxon>
        <taxon>Poaceae</taxon>
        <taxon>BOP clade</taxon>
        <taxon>Oryzoideae</taxon>
        <taxon>Oryzeae</taxon>
        <taxon>Oryzinae</taxon>
        <taxon>Oryza</taxon>
        <taxon>Oryza sativa</taxon>
    </lineage>
</organism>
<reference evidence="3" key="1">
    <citation type="journal article" date="2005" name="Nature">
        <title>The map-based sequence of the rice genome.</title>
        <authorList>
            <consortium name="International rice genome sequencing project (IRGSP)"/>
            <person name="Matsumoto T."/>
            <person name="Wu J."/>
            <person name="Kanamori H."/>
            <person name="Katayose Y."/>
            <person name="Fujisawa M."/>
            <person name="Namiki N."/>
            <person name="Mizuno H."/>
            <person name="Yamamoto K."/>
            <person name="Antonio B.A."/>
            <person name="Baba T."/>
            <person name="Sakata K."/>
            <person name="Nagamura Y."/>
            <person name="Aoki H."/>
            <person name="Arikawa K."/>
            <person name="Arita K."/>
            <person name="Bito T."/>
            <person name="Chiden Y."/>
            <person name="Fujitsuka N."/>
            <person name="Fukunaka R."/>
            <person name="Hamada M."/>
            <person name="Harada C."/>
            <person name="Hayashi A."/>
            <person name="Hijishita S."/>
            <person name="Honda M."/>
            <person name="Hosokawa S."/>
            <person name="Ichikawa Y."/>
            <person name="Idonuma A."/>
            <person name="Iijima M."/>
            <person name="Ikeda M."/>
            <person name="Ikeno M."/>
            <person name="Ito K."/>
            <person name="Ito S."/>
            <person name="Ito T."/>
            <person name="Ito Y."/>
            <person name="Ito Y."/>
            <person name="Iwabuchi A."/>
            <person name="Kamiya K."/>
            <person name="Karasawa W."/>
            <person name="Kurita K."/>
            <person name="Katagiri S."/>
            <person name="Kikuta A."/>
            <person name="Kobayashi H."/>
            <person name="Kobayashi N."/>
            <person name="Machita K."/>
            <person name="Maehara T."/>
            <person name="Masukawa M."/>
            <person name="Mizubayashi T."/>
            <person name="Mukai Y."/>
            <person name="Nagasaki H."/>
            <person name="Nagata Y."/>
            <person name="Naito S."/>
            <person name="Nakashima M."/>
            <person name="Nakama Y."/>
            <person name="Nakamichi Y."/>
            <person name="Nakamura M."/>
            <person name="Meguro A."/>
            <person name="Negishi M."/>
            <person name="Ohta I."/>
            <person name="Ohta T."/>
            <person name="Okamoto M."/>
            <person name="Ono N."/>
            <person name="Saji S."/>
            <person name="Sakaguchi M."/>
            <person name="Sakai K."/>
            <person name="Shibata M."/>
            <person name="Shimokawa T."/>
            <person name="Song J."/>
            <person name="Takazaki Y."/>
            <person name="Terasawa K."/>
            <person name="Tsugane M."/>
            <person name="Tsuji K."/>
            <person name="Ueda S."/>
            <person name="Waki K."/>
            <person name="Yamagata H."/>
            <person name="Yamamoto M."/>
            <person name="Yamamoto S."/>
            <person name="Yamane H."/>
            <person name="Yoshiki S."/>
            <person name="Yoshihara R."/>
            <person name="Yukawa K."/>
            <person name="Zhong H."/>
            <person name="Yano M."/>
            <person name="Yuan Q."/>
            <person name="Ouyang S."/>
            <person name="Liu J."/>
            <person name="Jones K.M."/>
            <person name="Gansberger K."/>
            <person name="Moffat K."/>
            <person name="Hill J."/>
            <person name="Bera J."/>
            <person name="Fadrosh D."/>
            <person name="Jin S."/>
            <person name="Johri S."/>
            <person name="Kim M."/>
            <person name="Overton L."/>
            <person name="Reardon M."/>
            <person name="Tsitrin T."/>
            <person name="Vuong H."/>
            <person name="Weaver B."/>
            <person name="Ciecko A."/>
            <person name="Tallon L."/>
            <person name="Jackson J."/>
            <person name="Pai G."/>
            <person name="Aken S.V."/>
            <person name="Utterback T."/>
            <person name="Reidmuller S."/>
            <person name="Feldblyum T."/>
            <person name="Hsiao J."/>
            <person name="Zismann V."/>
            <person name="Iobst S."/>
            <person name="de Vazeille A.R."/>
            <person name="Buell C.R."/>
            <person name="Ying K."/>
            <person name="Li Y."/>
            <person name="Lu T."/>
            <person name="Huang Y."/>
            <person name="Zhao Q."/>
            <person name="Feng Q."/>
            <person name="Zhang L."/>
            <person name="Zhu J."/>
            <person name="Weng Q."/>
            <person name="Mu J."/>
            <person name="Lu Y."/>
            <person name="Fan D."/>
            <person name="Liu Y."/>
            <person name="Guan J."/>
            <person name="Zhang Y."/>
            <person name="Yu S."/>
            <person name="Liu X."/>
            <person name="Zhang Y."/>
            <person name="Hong G."/>
            <person name="Han B."/>
            <person name="Choisne N."/>
            <person name="Demange N."/>
            <person name="Orjeda G."/>
            <person name="Samain S."/>
            <person name="Cattolico L."/>
            <person name="Pelletier E."/>
            <person name="Couloux A."/>
            <person name="Segurens B."/>
            <person name="Wincker P."/>
            <person name="D'Hont A."/>
            <person name="Scarpelli C."/>
            <person name="Weissenbach J."/>
            <person name="Salanoubat M."/>
            <person name="Quetier F."/>
            <person name="Yu Y."/>
            <person name="Kim H.R."/>
            <person name="Rambo T."/>
            <person name="Currie J."/>
            <person name="Collura K."/>
            <person name="Luo M."/>
            <person name="Yang T."/>
            <person name="Ammiraju J.S.S."/>
            <person name="Engler F."/>
            <person name="Soderlund C."/>
            <person name="Wing R.A."/>
            <person name="Palmer L.E."/>
            <person name="de la Bastide M."/>
            <person name="Spiegel L."/>
            <person name="Nascimento L."/>
            <person name="Zutavern T."/>
            <person name="O'Shaughnessy A."/>
            <person name="Dike S."/>
            <person name="Dedhia N."/>
            <person name="Preston R."/>
            <person name="Balija V."/>
            <person name="McCombie W.R."/>
            <person name="Chow T."/>
            <person name="Chen H."/>
            <person name="Chung M."/>
            <person name="Chen C."/>
            <person name="Shaw J."/>
            <person name="Wu H."/>
            <person name="Hsiao K."/>
            <person name="Chao Y."/>
            <person name="Chu M."/>
            <person name="Cheng C."/>
            <person name="Hour A."/>
            <person name="Lee P."/>
            <person name="Lin S."/>
            <person name="Lin Y."/>
            <person name="Liou J."/>
            <person name="Liu S."/>
            <person name="Hsing Y."/>
            <person name="Raghuvanshi S."/>
            <person name="Mohanty A."/>
            <person name="Bharti A.K."/>
            <person name="Gaur A."/>
            <person name="Gupta V."/>
            <person name="Kumar D."/>
            <person name="Ravi V."/>
            <person name="Vij S."/>
            <person name="Kapur A."/>
            <person name="Khurana P."/>
            <person name="Khurana P."/>
            <person name="Khurana J.P."/>
            <person name="Tyagi A.K."/>
            <person name="Gaikwad K."/>
            <person name="Singh A."/>
            <person name="Dalal V."/>
            <person name="Srivastava S."/>
            <person name="Dixit A."/>
            <person name="Pal A.K."/>
            <person name="Ghazi I.A."/>
            <person name="Yadav M."/>
            <person name="Pandit A."/>
            <person name="Bhargava A."/>
            <person name="Sureshbabu K."/>
            <person name="Batra K."/>
            <person name="Sharma T.R."/>
            <person name="Mohapatra T."/>
            <person name="Singh N.K."/>
            <person name="Messing J."/>
            <person name="Nelson A.B."/>
            <person name="Fuks G."/>
            <person name="Kavchok S."/>
            <person name="Keizer G."/>
            <person name="Linton E."/>
            <person name="Llaca V."/>
            <person name="Song R."/>
            <person name="Tanyolac B."/>
            <person name="Young S."/>
            <person name="Ho-Il K."/>
            <person name="Hahn J.H."/>
            <person name="Sangsakoo G."/>
            <person name="Vanavichit A."/>
            <person name="de Mattos Luiz.A.T."/>
            <person name="Zimmer P.D."/>
            <person name="Malone G."/>
            <person name="Dellagostin O."/>
            <person name="de Oliveira A.C."/>
            <person name="Bevan M."/>
            <person name="Bancroft I."/>
            <person name="Minx P."/>
            <person name="Cordum H."/>
            <person name="Wilson R."/>
            <person name="Cheng Z."/>
            <person name="Jin W."/>
            <person name="Jiang J."/>
            <person name="Leong S.A."/>
            <person name="Iwama H."/>
            <person name="Gojobori T."/>
            <person name="Itoh T."/>
            <person name="Niimura Y."/>
            <person name="Fujii Y."/>
            <person name="Habara T."/>
            <person name="Sakai H."/>
            <person name="Sato Y."/>
            <person name="Wilson G."/>
            <person name="Kumar K."/>
            <person name="McCouch S."/>
            <person name="Juretic N."/>
            <person name="Hoen D."/>
            <person name="Wright S."/>
            <person name="Bruskiewich R."/>
            <person name="Bureau T."/>
            <person name="Miyao A."/>
            <person name="Hirochika H."/>
            <person name="Nishikawa T."/>
            <person name="Kadowaki K."/>
            <person name="Sugiura M."/>
            <person name="Burr B."/>
            <person name="Sasaki T."/>
        </authorList>
    </citation>
    <scope>NUCLEOTIDE SEQUENCE [LARGE SCALE GENOMIC DNA]</scope>
    <source>
        <strain evidence="3">cv. Nipponbare</strain>
    </source>
</reference>
<reference evidence="2 3" key="2">
    <citation type="journal article" date="2013" name="Plant Cell Physiol.">
        <title>Rice Annotation Project Database (RAP-DB): an integrative and interactive database for rice genomics.</title>
        <authorList>
            <person name="Sakai H."/>
            <person name="Lee S.S."/>
            <person name="Tanaka T."/>
            <person name="Numa H."/>
            <person name="Kim J."/>
            <person name="Kawahara Y."/>
            <person name="Wakimoto H."/>
            <person name="Yang C.C."/>
            <person name="Iwamoto M."/>
            <person name="Abe T."/>
            <person name="Yamada Y."/>
            <person name="Muto A."/>
            <person name="Inokuchi H."/>
            <person name="Ikemura T."/>
            <person name="Matsumoto T."/>
            <person name="Sasaki T."/>
            <person name="Itoh T."/>
        </authorList>
    </citation>
    <scope>NUCLEOTIDE SEQUENCE [LARGE SCALE GENOMIC DNA]</scope>
    <source>
        <strain evidence="3">cv. Nipponbare</strain>
    </source>
</reference>
<dbReference type="InParanoid" id="A0A0P0WYQ3"/>
<feature type="compositionally biased region" description="Basic residues" evidence="1">
    <location>
        <begin position="1"/>
        <end position="16"/>
    </location>
</feature>